<comment type="caution">
    <text evidence="9">The sequence shown here is derived from an EMBL/GenBank/DDBJ whole genome shotgun (WGS) entry which is preliminary data.</text>
</comment>
<dbReference type="InterPro" id="IPR003316">
    <property type="entry name" value="E2F_WHTH_DNA-bd_dom"/>
</dbReference>
<evidence type="ECO:0000313" key="9">
    <source>
        <dbReference type="EMBL" id="KAJ9165982.1"/>
    </source>
</evidence>
<dbReference type="SMART" id="SM01372">
    <property type="entry name" value="E2F_TDP"/>
    <property type="match status" value="1"/>
</dbReference>
<dbReference type="Proteomes" id="UP001174677">
    <property type="component" value="Chromosome 12"/>
</dbReference>
<evidence type="ECO:0000256" key="4">
    <source>
        <dbReference type="ARBA" id="ARBA00023163"/>
    </source>
</evidence>
<dbReference type="SUPFAM" id="SSF144074">
    <property type="entry name" value="E2F-DP heterodimerization region"/>
    <property type="match status" value="1"/>
</dbReference>
<evidence type="ECO:0000259" key="8">
    <source>
        <dbReference type="SMART" id="SM01372"/>
    </source>
</evidence>
<comment type="similarity">
    <text evidence="1 6">Belongs to the E2F/DP family.</text>
</comment>
<organism evidence="9 10">
    <name type="scientific">Hevea brasiliensis</name>
    <name type="common">Para rubber tree</name>
    <name type="synonym">Siphonia brasiliensis</name>
    <dbReference type="NCBI Taxonomy" id="3981"/>
    <lineage>
        <taxon>Eukaryota</taxon>
        <taxon>Viridiplantae</taxon>
        <taxon>Streptophyta</taxon>
        <taxon>Embryophyta</taxon>
        <taxon>Tracheophyta</taxon>
        <taxon>Spermatophyta</taxon>
        <taxon>Magnoliopsida</taxon>
        <taxon>eudicotyledons</taxon>
        <taxon>Gunneridae</taxon>
        <taxon>Pentapetalae</taxon>
        <taxon>rosids</taxon>
        <taxon>fabids</taxon>
        <taxon>Malpighiales</taxon>
        <taxon>Euphorbiaceae</taxon>
        <taxon>Crotonoideae</taxon>
        <taxon>Micrandreae</taxon>
        <taxon>Hevea</taxon>
    </lineage>
</organism>
<keyword evidence="3 6" id="KW-0238">DNA-binding</keyword>
<reference evidence="9 10" key="1">
    <citation type="journal article" date="2023" name="Plant Biotechnol. J.">
        <title>Chromosome-level wild Hevea brasiliensis genome provides new tools for genomic-assisted breeding and valuable loci to elevate rubber yield.</title>
        <authorList>
            <person name="Cheng H."/>
            <person name="Song X."/>
            <person name="Hu Y."/>
            <person name="Wu T."/>
            <person name="Yang Q."/>
            <person name="An Z."/>
            <person name="Feng S."/>
            <person name="Deng Z."/>
            <person name="Wu W."/>
            <person name="Zeng X."/>
            <person name="Tu M."/>
            <person name="Wang X."/>
            <person name="Huang H."/>
        </authorList>
    </citation>
    <scope>NUCLEOTIDE SEQUENCE [LARGE SCALE GENOMIC DNA]</scope>
    <source>
        <strain evidence="9">MT/VB/25A 57/8</strain>
    </source>
</reference>
<evidence type="ECO:0000256" key="6">
    <source>
        <dbReference type="RuleBase" id="RU003796"/>
    </source>
</evidence>
<dbReference type="Pfam" id="PF16421">
    <property type="entry name" value="E2F_CC-MB"/>
    <property type="match status" value="1"/>
</dbReference>
<keyword evidence="5" id="KW-0131">Cell cycle</keyword>
<dbReference type="PANTHER" id="PTHR12081:SF51">
    <property type="entry name" value="TRANSCRIPTION FACTOR E2FC"/>
    <property type="match status" value="1"/>
</dbReference>
<evidence type="ECO:0000256" key="1">
    <source>
        <dbReference type="ARBA" id="ARBA00010940"/>
    </source>
</evidence>
<dbReference type="PANTHER" id="PTHR12081">
    <property type="entry name" value="TRANSCRIPTION FACTOR E2F"/>
    <property type="match status" value="1"/>
</dbReference>
<sequence length="357" mass="39883">MANSSEDPTTATPHPSQFHLQLLHSHSHFLNQYQSSPSFSFSTSPKPHLPLSSSSLASSNTNNNNNRLSNIIRLAFQLHASDSHSAFGKLAYTGQATIPSDSKLVADNTLDPQSATGMKRNSRSKVPKNAKLGTQRSNAESLNGLNPATGILTKKFVKLIQEAKDGTLDLNRTADVFEVQNRRIYDITNVLEGIALIEKTSKNNIRWRGYDGCGPKDLDNHVTRLKTEVESLHADEHRLDESIGEKQELLRVLEEDENNKRHLFLKEEDITSLPCFQNQMLIAIKALQASYLEVPDPDGLSLDQQNDQNNVGELFSSAYSESSGIQKISPSDYDIDDDYWFQSNPKVSISELWGEWE</sequence>
<dbReference type="CDD" id="cd14660">
    <property type="entry name" value="E2F_DD"/>
    <property type="match status" value="1"/>
</dbReference>
<evidence type="ECO:0000313" key="10">
    <source>
        <dbReference type="Proteomes" id="UP001174677"/>
    </source>
</evidence>
<name>A0ABQ9LDK6_HEVBR</name>
<dbReference type="InterPro" id="IPR037241">
    <property type="entry name" value="E2F-DP_heterodim"/>
</dbReference>
<protein>
    <recommendedName>
        <fullName evidence="8">E2F/DP family winged-helix DNA-binding domain-containing protein</fullName>
    </recommendedName>
</protein>
<dbReference type="Gene3D" id="6.10.250.540">
    <property type="match status" value="1"/>
</dbReference>
<accession>A0ABQ9LDK6</accession>
<feature type="region of interest" description="Disordered" evidence="7">
    <location>
        <begin position="103"/>
        <end position="142"/>
    </location>
</feature>
<dbReference type="EMBL" id="JARPOI010000012">
    <property type="protein sequence ID" value="KAJ9165982.1"/>
    <property type="molecule type" value="Genomic_DNA"/>
</dbReference>
<evidence type="ECO:0000256" key="5">
    <source>
        <dbReference type="ARBA" id="ARBA00023306"/>
    </source>
</evidence>
<keyword evidence="2 6" id="KW-0805">Transcription regulation</keyword>
<dbReference type="InterPro" id="IPR036390">
    <property type="entry name" value="WH_DNA-bd_sf"/>
</dbReference>
<feature type="compositionally biased region" description="Polar residues" evidence="7">
    <location>
        <begin position="132"/>
        <end position="142"/>
    </location>
</feature>
<evidence type="ECO:0000256" key="2">
    <source>
        <dbReference type="ARBA" id="ARBA00023015"/>
    </source>
</evidence>
<feature type="region of interest" description="Disordered" evidence="7">
    <location>
        <begin position="35"/>
        <end position="60"/>
    </location>
</feature>
<keyword evidence="4 6" id="KW-0804">Transcription</keyword>
<proteinExistence type="inferred from homology"/>
<comment type="subcellular location">
    <subcellularLocation>
        <location evidence="6">Nucleus</location>
    </subcellularLocation>
</comment>
<dbReference type="InterPro" id="IPR032198">
    <property type="entry name" value="E2F_CC-MB"/>
</dbReference>
<dbReference type="InterPro" id="IPR036388">
    <property type="entry name" value="WH-like_DNA-bd_sf"/>
</dbReference>
<evidence type="ECO:0000256" key="3">
    <source>
        <dbReference type="ARBA" id="ARBA00023125"/>
    </source>
</evidence>
<gene>
    <name evidence="9" type="ORF">P3X46_020789</name>
</gene>
<keyword evidence="6" id="KW-0539">Nucleus</keyword>
<keyword evidence="10" id="KW-1185">Reference proteome</keyword>
<feature type="domain" description="E2F/DP family winged-helix DNA-binding" evidence="8">
    <location>
        <begin position="140"/>
        <end position="209"/>
    </location>
</feature>
<evidence type="ECO:0000256" key="7">
    <source>
        <dbReference type="SAM" id="MobiDB-lite"/>
    </source>
</evidence>
<dbReference type="Pfam" id="PF02319">
    <property type="entry name" value="WHD_E2F_TDP"/>
    <property type="match status" value="1"/>
</dbReference>
<dbReference type="SUPFAM" id="SSF46785">
    <property type="entry name" value="Winged helix' DNA-binding domain"/>
    <property type="match status" value="1"/>
</dbReference>
<dbReference type="InterPro" id="IPR015633">
    <property type="entry name" value="E2F"/>
</dbReference>
<dbReference type="Gene3D" id="1.10.10.10">
    <property type="entry name" value="Winged helix-like DNA-binding domain superfamily/Winged helix DNA-binding domain"/>
    <property type="match status" value="1"/>
</dbReference>